<keyword evidence="3" id="KW-0328">Glycosyltransferase</keyword>
<dbReference type="InterPro" id="IPR040911">
    <property type="entry name" value="Exostosin_GT47"/>
</dbReference>
<gene>
    <name evidence="8" type="ORF">LIER_38549</name>
</gene>
<comment type="similarity">
    <text evidence="2">Belongs to the glycosyltransferase 47 family.</text>
</comment>
<evidence type="ECO:0000256" key="5">
    <source>
        <dbReference type="ARBA" id="ARBA00023034"/>
    </source>
</evidence>
<keyword evidence="4" id="KW-0735">Signal-anchor</keyword>
<keyword evidence="4" id="KW-0812">Transmembrane</keyword>
<dbReference type="Pfam" id="PF03016">
    <property type="entry name" value="Exostosin_GT47"/>
    <property type="match status" value="1"/>
</dbReference>
<dbReference type="PANTHER" id="PTHR11062:SF59">
    <property type="entry name" value="EXOSTOSIN FAMILY PROTEIN"/>
    <property type="match status" value="1"/>
</dbReference>
<organism evidence="8 9">
    <name type="scientific">Lithospermum erythrorhizon</name>
    <name type="common">Purple gromwell</name>
    <name type="synonym">Lithospermum officinale var. erythrorhizon</name>
    <dbReference type="NCBI Taxonomy" id="34254"/>
    <lineage>
        <taxon>Eukaryota</taxon>
        <taxon>Viridiplantae</taxon>
        <taxon>Streptophyta</taxon>
        <taxon>Embryophyta</taxon>
        <taxon>Tracheophyta</taxon>
        <taxon>Spermatophyta</taxon>
        <taxon>Magnoliopsida</taxon>
        <taxon>eudicotyledons</taxon>
        <taxon>Gunneridae</taxon>
        <taxon>Pentapetalae</taxon>
        <taxon>asterids</taxon>
        <taxon>lamiids</taxon>
        <taxon>Boraginales</taxon>
        <taxon>Boraginaceae</taxon>
        <taxon>Boraginoideae</taxon>
        <taxon>Lithospermeae</taxon>
        <taxon>Lithospermum</taxon>
    </lineage>
</organism>
<dbReference type="EMBL" id="BAABME010019657">
    <property type="protein sequence ID" value="GAA0157935.1"/>
    <property type="molecule type" value="Genomic_DNA"/>
</dbReference>
<dbReference type="Proteomes" id="UP001454036">
    <property type="component" value="Unassembled WGS sequence"/>
</dbReference>
<dbReference type="AlphaFoldDB" id="A0AAV3Q345"/>
<dbReference type="PANTHER" id="PTHR11062">
    <property type="entry name" value="EXOSTOSIN HEPARAN SULFATE GLYCOSYLTRANSFERASE -RELATED"/>
    <property type="match status" value="1"/>
</dbReference>
<reference evidence="8 9" key="1">
    <citation type="submission" date="2024-01" db="EMBL/GenBank/DDBJ databases">
        <title>The complete chloroplast genome sequence of Lithospermum erythrorhizon: insights into the phylogenetic relationship among Boraginaceae species and the maternal lineages of purple gromwells.</title>
        <authorList>
            <person name="Okada T."/>
            <person name="Watanabe K."/>
        </authorList>
    </citation>
    <scope>NUCLEOTIDE SEQUENCE [LARGE SCALE GENOMIC DNA]</scope>
</reference>
<keyword evidence="9" id="KW-1185">Reference proteome</keyword>
<name>A0AAV3Q345_LITER</name>
<evidence type="ECO:0000313" key="9">
    <source>
        <dbReference type="Proteomes" id="UP001454036"/>
    </source>
</evidence>
<comment type="caution">
    <text evidence="8">The sequence shown here is derived from an EMBL/GenBank/DDBJ whole genome shotgun (WGS) entry which is preliminary data.</text>
</comment>
<feature type="domain" description="Exostosin GT47" evidence="7">
    <location>
        <begin position="183"/>
        <end position="464"/>
    </location>
</feature>
<evidence type="ECO:0000313" key="8">
    <source>
        <dbReference type="EMBL" id="GAA0157935.1"/>
    </source>
</evidence>
<feature type="compositionally biased region" description="Basic residues" evidence="6">
    <location>
        <begin position="96"/>
        <end position="108"/>
    </location>
</feature>
<sequence length="518" mass="60450">MMSKLLKHVIVLLLFKTDWKKLFFAFSVVTICSLFVQMSTIPYPLSGWVYSPSIEQILSNKMLNMSTHLDQNRRVISEDRLVTSSPELDQSEGTKKKNVRRRKGHKRKKSEEDFASAPQPPPPSFPSHLLRFIRSLTPEAALAYARKEIENAPLVTNDLDLYAPIFRNVSTFKRSYELMELILKVYIYQEGEKPKFHDPVLGGIYASEGWFMKLIEDSKYFTTADPEKAHLFYLPYSAHQLRLALFEPNTANIQRISIFLRDYVNMLSKKYPFWNRTRGRDHFLVACHDWGSYTLVNHEELLMNTIKALCNADASEGIFITEKDVSLPETSIRNPKRPLTNMGGKDASEREILAFFAGNRHGRVRNDLIRLWGDKYDYMRIYARLPLRVSRNMSYPEHMKSSKYCICPMGYEVNSPRIVEAIYHECIPVIIADYFALPLSDVLDWNAFSVVVAEDDVPKLKEILLDIPMEKYITLQNNVKMLQKHFYWNTRPVKYDLFHMILHSIWLKRINQVQIPKS</sequence>
<dbReference type="InterPro" id="IPR004263">
    <property type="entry name" value="Exostosin"/>
</dbReference>
<keyword evidence="5" id="KW-0333">Golgi apparatus</keyword>
<evidence type="ECO:0000256" key="1">
    <source>
        <dbReference type="ARBA" id="ARBA00004323"/>
    </source>
</evidence>
<dbReference type="GO" id="GO:0016757">
    <property type="term" value="F:glycosyltransferase activity"/>
    <property type="evidence" value="ECO:0007669"/>
    <property type="project" value="UniProtKB-KW"/>
</dbReference>
<evidence type="ECO:0000256" key="2">
    <source>
        <dbReference type="ARBA" id="ARBA00010271"/>
    </source>
</evidence>
<feature type="region of interest" description="Disordered" evidence="6">
    <location>
        <begin position="81"/>
        <end position="124"/>
    </location>
</feature>
<evidence type="ECO:0000259" key="7">
    <source>
        <dbReference type="Pfam" id="PF03016"/>
    </source>
</evidence>
<evidence type="ECO:0000256" key="6">
    <source>
        <dbReference type="SAM" id="MobiDB-lite"/>
    </source>
</evidence>
<keyword evidence="3" id="KW-0808">Transferase</keyword>
<comment type="subcellular location">
    <subcellularLocation>
        <location evidence="1">Golgi apparatus membrane</location>
        <topology evidence="1">Single-pass type II membrane protein</topology>
    </subcellularLocation>
</comment>
<protein>
    <submittedName>
        <fullName evidence="8">Glycosyltransferase</fullName>
    </submittedName>
</protein>
<evidence type="ECO:0000256" key="4">
    <source>
        <dbReference type="ARBA" id="ARBA00022968"/>
    </source>
</evidence>
<evidence type="ECO:0000256" key="3">
    <source>
        <dbReference type="ARBA" id="ARBA00022676"/>
    </source>
</evidence>
<dbReference type="GO" id="GO:0000139">
    <property type="term" value="C:Golgi membrane"/>
    <property type="evidence" value="ECO:0007669"/>
    <property type="project" value="UniProtKB-SubCell"/>
</dbReference>
<proteinExistence type="inferred from homology"/>
<accession>A0AAV3Q345</accession>